<dbReference type="AlphaFoldDB" id="A0A8J3PWI0"/>
<protein>
    <recommendedName>
        <fullName evidence="2">Low molecular weight protein antigen 6 PH domain-containing protein</fullName>
    </recommendedName>
</protein>
<evidence type="ECO:0000259" key="2">
    <source>
        <dbReference type="Pfam" id="PF10756"/>
    </source>
</evidence>
<feature type="transmembrane region" description="Helical" evidence="1">
    <location>
        <begin position="39"/>
        <end position="57"/>
    </location>
</feature>
<evidence type="ECO:0000313" key="3">
    <source>
        <dbReference type="EMBL" id="GIG82310.1"/>
    </source>
</evidence>
<accession>A0A8J3PWI0</accession>
<keyword evidence="4" id="KW-1185">Reference proteome</keyword>
<proteinExistence type="predicted"/>
<reference evidence="3 4" key="1">
    <citation type="submission" date="2021-01" db="EMBL/GenBank/DDBJ databases">
        <title>Whole genome shotgun sequence of Planotetraspora kaengkrachanensis NBRC 104272.</title>
        <authorList>
            <person name="Komaki H."/>
            <person name="Tamura T."/>
        </authorList>
    </citation>
    <scope>NUCLEOTIDE SEQUENCE [LARGE SCALE GENOMIC DNA]</scope>
    <source>
        <strain evidence="3 4">NBRC 104272</strain>
    </source>
</reference>
<gene>
    <name evidence="3" type="ORF">Pka01_54370</name>
</gene>
<evidence type="ECO:0000256" key="1">
    <source>
        <dbReference type="SAM" id="Phobius"/>
    </source>
</evidence>
<dbReference type="EMBL" id="BONV01000029">
    <property type="protein sequence ID" value="GIG82310.1"/>
    <property type="molecule type" value="Genomic_DNA"/>
</dbReference>
<dbReference type="Proteomes" id="UP000630097">
    <property type="component" value="Unassembled WGS sequence"/>
</dbReference>
<sequence>MKKQIFRSKVAWLFGWVWLVFVAWNVYDLVAHGTMPSALIAGAVLGVLTALVFLLALRPAIVAEAGGVRVRNPLRDAYVPWKDVGEVLVTHAIIIETGHAAIRCWTPQTTARERAKATRRAERGKKPVMEANVSKGEQAAAELLVGRTHADWVALQLTELSVSKAADSTGETTVTWSPYAIAAVAAAAVLVVVTIVASI</sequence>
<name>A0A8J3PWI0_9ACTN</name>
<comment type="caution">
    <text evidence="3">The sequence shown here is derived from an EMBL/GenBank/DDBJ whole genome shotgun (WGS) entry which is preliminary data.</text>
</comment>
<dbReference type="Pfam" id="PF10756">
    <property type="entry name" value="bPH_6"/>
    <property type="match status" value="1"/>
</dbReference>
<evidence type="ECO:0000313" key="4">
    <source>
        <dbReference type="Proteomes" id="UP000630097"/>
    </source>
</evidence>
<keyword evidence="1" id="KW-1133">Transmembrane helix</keyword>
<keyword evidence="1" id="KW-0812">Transmembrane</keyword>
<dbReference type="InterPro" id="IPR019692">
    <property type="entry name" value="CFP-6_PH"/>
</dbReference>
<keyword evidence="1" id="KW-0472">Membrane</keyword>
<feature type="domain" description="Low molecular weight protein antigen 6 PH" evidence="2">
    <location>
        <begin position="58"/>
        <end position="87"/>
    </location>
</feature>
<organism evidence="3 4">
    <name type="scientific">Planotetraspora kaengkrachanensis</name>
    <dbReference type="NCBI Taxonomy" id="575193"/>
    <lineage>
        <taxon>Bacteria</taxon>
        <taxon>Bacillati</taxon>
        <taxon>Actinomycetota</taxon>
        <taxon>Actinomycetes</taxon>
        <taxon>Streptosporangiales</taxon>
        <taxon>Streptosporangiaceae</taxon>
        <taxon>Planotetraspora</taxon>
    </lineage>
</organism>
<feature type="transmembrane region" description="Helical" evidence="1">
    <location>
        <begin position="179"/>
        <end position="197"/>
    </location>
</feature>
<dbReference type="RefSeq" id="WP_203885666.1">
    <property type="nucleotide sequence ID" value="NZ_BAABHH010000015.1"/>
</dbReference>
<feature type="transmembrane region" description="Helical" evidence="1">
    <location>
        <begin position="10"/>
        <end position="27"/>
    </location>
</feature>